<dbReference type="InterPro" id="IPR002513">
    <property type="entry name" value="Tn3_Tnp_DDE_dom"/>
</dbReference>
<dbReference type="Proteomes" id="UP000196521">
    <property type="component" value="Unassembled WGS sequence"/>
</dbReference>
<evidence type="ECO:0000313" key="3">
    <source>
        <dbReference type="Proteomes" id="UP000196521"/>
    </source>
</evidence>
<dbReference type="GO" id="GO:0006313">
    <property type="term" value="P:DNA transposition"/>
    <property type="evidence" value="ECO:0007669"/>
    <property type="project" value="InterPro"/>
</dbReference>
<dbReference type="Pfam" id="PF01526">
    <property type="entry name" value="DDE_Tnp_Tn3"/>
    <property type="match status" value="1"/>
</dbReference>
<dbReference type="AlphaFoldDB" id="A0A6J7ZEM0"/>
<comment type="caution">
    <text evidence="2">The sequence shown here is derived from an EMBL/GenBank/DDBJ whole genome shotgun (WGS) entry which is preliminary data.</text>
</comment>
<proteinExistence type="predicted"/>
<accession>A0A6J7ZEM0</accession>
<feature type="domain" description="Tn3 transposase DDE" evidence="1">
    <location>
        <begin position="2"/>
        <end position="40"/>
    </location>
</feature>
<keyword evidence="3" id="KW-1185">Reference proteome</keyword>
<dbReference type="EMBL" id="CZCZ02000002">
    <property type="protein sequence ID" value="CAC5339759.1"/>
    <property type="molecule type" value="Genomic_DNA"/>
</dbReference>
<gene>
    <name evidence="2" type="ORF">PLAN_MP30035</name>
</gene>
<protein>
    <recommendedName>
        <fullName evidence="1">Tn3 transposase DDE domain-containing protein</fullName>
    </recommendedName>
</protein>
<evidence type="ECO:0000313" key="2">
    <source>
        <dbReference type="EMBL" id="CAC5339759.1"/>
    </source>
</evidence>
<organism evidence="2 3">
    <name type="scientific">Planktothrix rubescens CCAP 1459/22</name>
    <dbReference type="NCBI Taxonomy" id="329571"/>
    <lineage>
        <taxon>Bacteria</taxon>
        <taxon>Bacillati</taxon>
        <taxon>Cyanobacteriota</taxon>
        <taxon>Cyanophyceae</taxon>
        <taxon>Oscillatoriophycideae</taxon>
        <taxon>Oscillatoriales</taxon>
        <taxon>Microcoleaceae</taxon>
        <taxon>Planktothrix</taxon>
    </lineage>
</organism>
<sequence length="59" mass="6853">MVDLTEVLLQLRKEGFFWEREDLVALSPYLTSHIKRFGDYLIDLDAIPPALEETLNLGF</sequence>
<reference evidence="2" key="1">
    <citation type="submission" date="2020-05" db="EMBL/GenBank/DDBJ databases">
        <authorList>
            <consortium name="Genoscope - CEA"/>
            <person name="William W."/>
        </authorList>
    </citation>
    <scope>NUCLEOTIDE SEQUENCE [LARGE SCALE GENOMIC DNA]</scope>
    <source>
        <strain evidence="2">PCC 7821</strain>
    </source>
</reference>
<evidence type="ECO:0000259" key="1">
    <source>
        <dbReference type="Pfam" id="PF01526"/>
    </source>
</evidence>
<name>A0A6J7ZEM0_PLARU</name>
<dbReference type="GO" id="GO:0004803">
    <property type="term" value="F:transposase activity"/>
    <property type="evidence" value="ECO:0007669"/>
    <property type="project" value="InterPro"/>
</dbReference>